<keyword evidence="3" id="KW-1185">Reference proteome</keyword>
<sequence>MESAVFSGKTAVNVRECVILKHMQDGVADPEALFVTCHATHQRGNVHSQSFRESECAGFCGGSVEMKIRKERKASSAMRNTKQNAIISHVSVRERKLFSNSAALQEAEETVAMPPLAESHLFEEHCGNGGEAGDGSDDRKGRRSGKEEKIETVGGEVEALISTDGGISSKGEADKEARLYHVFVLLLCLKEVWVQWEVHSKQRLGHTNSKQRLRYSR</sequence>
<feature type="region of interest" description="Disordered" evidence="1">
    <location>
        <begin position="123"/>
        <end position="151"/>
    </location>
</feature>
<name>A0A388K4N4_CHABU</name>
<dbReference type="AlphaFoldDB" id="A0A388K4N4"/>
<organism evidence="2 3">
    <name type="scientific">Chara braunii</name>
    <name type="common">Braun's stonewort</name>
    <dbReference type="NCBI Taxonomy" id="69332"/>
    <lineage>
        <taxon>Eukaryota</taxon>
        <taxon>Viridiplantae</taxon>
        <taxon>Streptophyta</taxon>
        <taxon>Charophyceae</taxon>
        <taxon>Charales</taxon>
        <taxon>Characeae</taxon>
        <taxon>Chara</taxon>
    </lineage>
</organism>
<dbReference type="Proteomes" id="UP000265515">
    <property type="component" value="Unassembled WGS sequence"/>
</dbReference>
<reference evidence="2 3" key="1">
    <citation type="journal article" date="2018" name="Cell">
        <title>The Chara Genome: Secondary Complexity and Implications for Plant Terrestrialization.</title>
        <authorList>
            <person name="Nishiyama T."/>
            <person name="Sakayama H."/>
            <person name="Vries J.D."/>
            <person name="Buschmann H."/>
            <person name="Saint-Marcoux D."/>
            <person name="Ullrich K.K."/>
            <person name="Haas F.B."/>
            <person name="Vanderstraeten L."/>
            <person name="Becker D."/>
            <person name="Lang D."/>
            <person name="Vosolsobe S."/>
            <person name="Rombauts S."/>
            <person name="Wilhelmsson P.K.I."/>
            <person name="Janitza P."/>
            <person name="Kern R."/>
            <person name="Heyl A."/>
            <person name="Rumpler F."/>
            <person name="Villalobos L.I.A.C."/>
            <person name="Clay J.M."/>
            <person name="Skokan R."/>
            <person name="Toyoda A."/>
            <person name="Suzuki Y."/>
            <person name="Kagoshima H."/>
            <person name="Schijlen E."/>
            <person name="Tajeshwar N."/>
            <person name="Catarino B."/>
            <person name="Hetherington A.J."/>
            <person name="Saltykova A."/>
            <person name="Bonnot C."/>
            <person name="Breuninger H."/>
            <person name="Symeonidi A."/>
            <person name="Radhakrishnan G.V."/>
            <person name="Van Nieuwerburgh F."/>
            <person name="Deforce D."/>
            <person name="Chang C."/>
            <person name="Karol K.G."/>
            <person name="Hedrich R."/>
            <person name="Ulvskov P."/>
            <person name="Glockner G."/>
            <person name="Delwiche C.F."/>
            <person name="Petrasek J."/>
            <person name="Van de Peer Y."/>
            <person name="Friml J."/>
            <person name="Beilby M."/>
            <person name="Dolan L."/>
            <person name="Kohara Y."/>
            <person name="Sugano S."/>
            <person name="Fujiyama A."/>
            <person name="Delaux P.-M."/>
            <person name="Quint M."/>
            <person name="TheiBen G."/>
            <person name="Hagemann M."/>
            <person name="Harholt J."/>
            <person name="Dunand C."/>
            <person name="Zachgo S."/>
            <person name="Langdale J."/>
            <person name="Maumus F."/>
            <person name="Straeten D.V.D."/>
            <person name="Gould S.B."/>
            <person name="Rensing S.A."/>
        </authorList>
    </citation>
    <scope>NUCLEOTIDE SEQUENCE [LARGE SCALE GENOMIC DNA]</scope>
    <source>
        <strain evidence="2 3">S276</strain>
    </source>
</reference>
<accession>A0A388K4N4</accession>
<dbReference type="EMBL" id="BFEA01000056">
    <property type="protein sequence ID" value="GBG64976.1"/>
    <property type="molecule type" value="Genomic_DNA"/>
</dbReference>
<dbReference type="Gramene" id="GBG64976">
    <property type="protein sequence ID" value="GBG64976"/>
    <property type="gene ID" value="CBR_g48725"/>
</dbReference>
<proteinExistence type="predicted"/>
<feature type="compositionally biased region" description="Basic and acidic residues" evidence="1">
    <location>
        <begin position="136"/>
        <end position="151"/>
    </location>
</feature>
<evidence type="ECO:0000313" key="2">
    <source>
        <dbReference type="EMBL" id="GBG64976.1"/>
    </source>
</evidence>
<evidence type="ECO:0000256" key="1">
    <source>
        <dbReference type="SAM" id="MobiDB-lite"/>
    </source>
</evidence>
<protein>
    <submittedName>
        <fullName evidence="2">Uncharacterized protein</fullName>
    </submittedName>
</protein>
<gene>
    <name evidence="2" type="ORF">CBR_g48725</name>
</gene>
<comment type="caution">
    <text evidence="2">The sequence shown here is derived from an EMBL/GenBank/DDBJ whole genome shotgun (WGS) entry which is preliminary data.</text>
</comment>
<evidence type="ECO:0000313" key="3">
    <source>
        <dbReference type="Proteomes" id="UP000265515"/>
    </source>
</evidence>